<keyword evidence="2" id="KW-1133">Transmembrane helix</keyword>
<sequence>MDVSSEFLGKIHHEEQRRKNGQIIFTTSIITLALLVFVVSYVFAQLTKKNRQQNPKLANSEEKRKLTETATVEEVDDKLGATRRRKKKGKKSEKHKKDKKGNKNKQEESEELEESDDEEVSEDSESENTKTSKGTKRSRFSYGSMIAIGLFFVVYFSFYLHEYNSLTQRQEFLKKQYDEDCKGGFKNSVGMMKRVKYFFNSDAVNADKEKFNLKCWQLQDEINRKLPSITRPFEVILDELGDSFENSMEDLGNGLGSFMRGLITKIGWKSTIFLVATVMLLNSVLKCIIPFH</sequence>
<organism evidence="3 4">
    <name type="scientific">Anaeramoeba flamelloides</name>
    <dbReference type="NCBI Taxonomy" id="1746091"/>
    <lineage>
        <taxon>Eukaryota</taxon>
        <taxon>Metamonada</taxon>
        <taxon>Anaeramoebidae</taxon>
        <taxon>Anaeramoeba</taxon>
    </lineage>
</organism>
<feature type="compositionally biased region" description="Acidic residues" evidence="1">
    <location>
        <begin position="108"/>
        <end position="126"/>
    </location>
</feature>
<proteinExistence type="predicted"/>
<name>A0ABQ8X988_9EUKA</name>
<evidence type="ECO:0000313" key="4">
    <source>
        <dbReference type="Proteomes" id="UP001150062"/>
    </source>
</evidence>
<gene>
    <name evidence="3" type="ORF">M0813_08033</name>
</gene>
<evidence type="ECO:0000313" key="3">
    <source>
        <dbReference type="EMBL" id="KAJ6229116.1"/>
    </source>
</evidence>
<reference evidence="3" key="1">
    <citation type="submission" date="2022-08" db="EMBL/GenBank/DDBJ databases">
        <title>Novel sulfate-reducing endosymbionts in the free-living metamonad Anaeramoeba.</title>
        <authorList>
            <person name="Jerlstrom-Hultqvist J."/>
            <person name="Cepicka I."/>
            <person name="Gallot-Lavallee L."/>
            <person name="Salas-Leiva D."/>
            <person name="Curtis B.A."/>
            <person name="Zahonova K."/>
            <person name="Pipaliya S."/>
            <person name="Dacks J."/>
            <person name="Roger A.J."/>
        </authorList>
    </citation>
    <scope>NUCLEOTIDE SEQUENCE</scope>
    <source>
        <strain evidence="3">Schooner1</strain>
    </source>
</reference>
<feature type="transmembrane region" description="Helical" evidence="2">
    <location>
        <begin position="23"/>
        <end position="44"/>
    </location>
</feature>
<accession>A0ABQ8X988</accession>
<feature type="compositionally biased region" description="Basic residues" evidence="1">
    <location>
        <begin position="81"/>
        <end position="103"/>
    </location>
</feature>
<keyword evidence="2" id="KW-0472">Membrane</keyword>
<evidence type="ECO:0000256" key="2">
    <source>
        <dbReference type="SAM" id="Phobius"/>
    </source>
</evidence>
<feature type="region of interest" description="Disordered" evidence="1">
    <location>
        <begin position="50"/>
        <end position="136"/>
    </location>
</feature>
<dbReference type="Proteomes" id="UP001150062">
    <property type="component" value="Unassembled WGS sequence"/>
</dbReference>
<feature type="transmembrane region" description="Helical" evidence="2">
    <location>
        <begin position="140"/>
        <end position="160"/>
    </location>
</feature>
<comment type="caution">
    <text evidence="3">The sequence shown here is derived from an EMBL/GenBank/DDBJ whole genome shotgun (WGS) entry which is preliminary data.</text>
</comment>
<evidence type="ECO:0000256" key="1">
    <source>
        <dbReference type="SAM" id="MobiDB-lite"/>
    </source>
</evidence>
<dbReference type="EMBL" id="JAOAOG010000323">
    <property type="protein sequence ID" value="KAJ6229116.1"/>
    <property type="molecule type" value="Genomic_DNA"/>
</dbReference>
<keyword evidence="2" id="KW-0812">Transmembrane</keyword>
<protein>
    <submittedName>
        <fullName evidence="3">G patch domain containing protein</fullName>
    </submittedName>
</protein>
<keyword evidence="4" id="KW-1185">Reference proteome</keyword>